<name>A0ABT0IX67_9HYPH</name>
<dbReference type="Pfam" id="PF00534">
    <property type="entry name" value="Glycos_transf_1"/>
    <property type="match status" value="1"/>
</dbReference>
<evidence type="ECO:0000259" key="2">
    <source>
        <dbReference type="Pfam" id="PF13439"/>
    </source>
</evidence>
<gene>
    <name evidence="3" type="ORF">M0654_21090</name>
</gene>
<sequence>MSESISDFVVVPEDAARKFREHLGLQPSQTPRIAFLAGPGDVAGTFDHWISGSFDPRVPVVAYSTMFYTLIDKLQAIALLIAEPTNIPENRDPRFRFVSIPRPRPVGRLSYCRANFAFSRRVVRELQSYEPHVVLVGTDTPWWIMSSIPRSTKIILTAHNNFWAMGRKSLSWKQRLKRRIESSGLRRVTAGVCTSEETRRQVIELSGKDGQRLYTEVPQVLARFLASVPRDGQLRTILFLGRLQAEKGVFDLLEAFEGIADRHPDTTLSFAGSGEAEDELRRRATSSRYGDRIRLLGRLNAEDVHQQLAETDVLVCPTRSEFPEGLALVVLEAAVHGVPTILSSVVPAKELVVDGCLEFPADDTEALEASLKSLAADVQKLQQLRAKVTEGRERFFNRSLSWGTMLYSALLW</sequence>
<accession>A0ABT0IX67</accession>
<evidence type="ECO:0000313" key="3">
    <source>
        <dbReference type="EMBL" id="MCK8782475.1"/>
    </source>
</evidence>
<feature type="domain" description="Glycosyltransferase subfamily 4-like N-terminal" evidence="2">
    <location>
        <begin position="96"/>
        <end position="209"/>
    </location>
</feature>
<dbReference type="RefSeq" id="WP_248684772.1">
    <property type="nucleotide sequence ID" value="NZ_JALPRY010000029.1"/>
</dbReference>
<dbReference type="CDD" id="cd03801">
    <property type="entry name" value="GT4_PimA-like"/>
    <property type="match status" value="1"/>
</dbReference>
<proteinExistence type="predicted"/>
<feature type="domain" description="Glycosyl transferase family 1" evidence="1">
    <location>
        <begin position="230"/>
        <end position="386"/>
    </location>
</feature>
<organism evidence="3 4">
    <name type="scientific">Neorhizobium turbinariae</name>
    <dbReference type="NCBI Taxonomy" id="2937795"/>
    <lineage>
        <taxon>Bacteria</taxon>
        <taxon>Pseudomonadati</taxon>
        <taxon>Pseudomonadota</taxon>
        <taxon>Alphaproteobacteria</taxon>
        <taxon>Hyphomicrobiales</taxon>
        <taxon>Rhizobiaceae</taxon>
        <taxon>Rhizobium/Agrobacterium group</taxon>
        <taxon>Neorhizobium</taxon>
    </lineage>
</organism>
<dbReference type="Pfam" id="PF13439">
    <property type="entry name" value="Glyco_transf_4"/>
    <property type="match status" value="1"/>
</dbReference>
<dbReference type="InterPro" id="IPR050194">
    <property type="entry name" value="Glycosyltransferase_grp1"/>
</dbReference>
<reference evidence="3 4" key="1">
    <citation type="submission" date="2022-04" db="EMBL/GenBank/DDBJ databases">
        <title>Rhizobium coralii sp. nov., isolated from coral Turbinaria peltata.</title>
        <authorList>
            <person name="Sun H."/>
        </authorList>
    </citation>
    <scope>NUCLEOTIDE SEQUENCE [LARGE SCALE GENOMIC DNA]</scope>
    <source>
        <strain evidence="3 4">NTR19</strain>
    </source>
</reference>
<evidence type="ECO:0000259" key="1">
    <source>
        <dbReference type="Pfam" id="PF00534"/>
    </source>
</evidence>
<dbReference type="PANTHER" id="PTHR45947">
    <property type="entry name" value="SULFOQUINOVOSYL TRANSFERASE SQD2"/>
    <property type="match status" value="1"/>
</dbReference>
<dbReference type="Proteomes" id="UP001202827">
    <property type="component" value="Unassembled WGS sequence"/>
</dbReference>
<keyword evidence="4" id="KW-1185">Reference proteome</keyword>
<comment type="caution">
    <text evidence="3">The sequence shown here is derived from an EMBL/GenBank/DDBJ whole genome shotgun (WGS) entry which is preliminary data.</text>
</comment>
<dbReference type="SUPFAM" id="SSF53756">
    <property type="entry name" value="UDP-Glycosyltransferase/glycogen phosphorylase"/>
    <property type="match status" value="1"/>
</dbReference>
<dbReference type="InterPro" id="IPR001296">
    <property type="entry name" value="Glyco_trans_1"/>
</dbReference>
<dbReference type="Gene3D" id="3.40.50.2000">
    <property type="entry name" value="Glycogen Phosphorylase B"/>
    <property type="match status" value="2"/>
</dbReference>
<dbReference type="EMBL" id="JALPRY010000029">
    <property type="protein sequence ID" value="MCK8782475.1"/>
    <property type="molecule type" value="Genomic_DNA"/>
</dbReference>
<evidence type="ECO:0000313" key="4">
    <source>
        <dbReference type="Proteomes" id="UP001202827"/>
    </source>
</evidence>
<dbReference type="InterPro" id="IPR028098">
    <property type="entry name" value="Glyco_trans_4-like_N"/>
</dbReference>
<protein>
    <submittedName>
        <fullName evidence="3">Glycosyltransferase family 4 protein</fullName>
    </submittedName>
</protein>
<dbReference type="PANTHER" id="PTHR45947:SF3">
    <property type="entry name" value="SULFOQUINOVOSYL TRANSFERASE SQD2"/>
    <property type="match status" value="1"/>
</dbReference>